<organism evidence="1 2">
    <name type="scientific">Rhizopogon vinicolor AM-OR11-026</name>
    <dbReference type="NCBI Taxonomy" id="1314800"/>
    <lineage>
        <taxon>Eukaryota</taxon>
        <taxon>Fungi</taxon>
        <taxon>Dikarya</taxon>
        <taxon>Basidiomycota</taxon>
        <taxon>Agaricomycotina</taxon>
        <taxon>Agaricomycetes</taxon>
        <taxon>Agaricomycetidae</taxon>
        <taxon>Boletales</taxon>
        <taxon>Suillineae</taxon>
        <taxon>Rhizopogonaceae</taxon>
        <taxon>Rhizopogon</taxon>
    </lineage>
</organism>
<sequence length="80" mass="8615">MEKAVVVGPEQGTAVSKLHPTGQLGTCFTIHCQARIAITAIRKRHDDGAAGLELMRTTIWVLGCPWMIGSMDDHTIGSAR</sequence>
<evidence type="ECO:0000313" key="1">
    <source>
        <dbReference type="EMBL" id="OAX43449.1"/>
    </source>
</evidence>
<name>A0A1B7NFA7_9AGAM</name>
<gene>
    <name evidence="1" type="ORF">K503DRAFT_156022</name>
</gene>
<dbReference type="AlphaFoldDB" id="A0A1B7NFA7"/>
<accession>A0A1B7NFA7</accession>
<keyword evidence="2" id="KW-1185">Reference proteome</keyword>
<reference evidence="1 2" key="1">
    <citation type="submission" date="2016-06" db="EMBL/GenBank/DDBJ databases">
        <title>Comparative genomics of the ectomycorrhizal sister species Rhizopogon vinicolor and Rhizopogon vesiculosus (Basidiomycota: Boletales) reveals a divergence of the mating type B locus.</title>
        <authorList>
            <consortium name="DOE Joint Genome Institute"/>
            <person name="Mujic A.B."/>
            <person name="Kuo A."/>
            <person name="Tritt A."/>
            <person name="Lipzen A."/>
            <person name="Chen C."/>
            <person name="Johnson J."/>
            <person name="Sharma A."/>
            <person name="Barry K."/>
            <person name="Grigoriev I.V."/>
            <person name="Spatafora J.W."/>
        </authorList>
    </citation>
    <scope>NUCLEOTIDE SEQUENCE [LARGE SCALE GENOMIC DNA]</scope>
    <source>
        <strain evidence="1 2">AM-OR11-026</strain>
    </source>
</reference>
<dbReference type="EMBL" id="KV448138">
    <property type="protein sequence ID" value="OAX43449.1"/>
    <property type="molecule type" value="Genomic_DNA"/>
</dbReference>
<dbReference type="Proteomes" id="UP000092154">
    <property type="component" value="Unassembled WGS sequence"/>
</dbReference>
<protein>
    <submittedName>
        <fullName evidence="1">Uncharacterized protein</fullName>
    </submittedName>
</protein>
<proteinExistence type="predicted"/>
<dbReference type="InParanoid" id="A0A1B7NFA7"/>
<evidence type="ECO:0000313" key="2">
    <source>
        <dbReference type="Proteomes" id="UP000092154"/>
    </source>
</evidence>